<feature type="compositionally biased region" description="Low complexity" evidence="1">
    <location>
        <begin position="322"/>
        <end position="335"/>
    </location>
</feature>
<dbReference type="RefSeq" id="WP_146661768.1">
    <property type="nucleotide sequence ID" value="NZ_CP019791.1"/>
</dbReference>
<keyword evidence="2" id="KW-1133">Transmembrane helix</keyword>
<reference evidence="4" key="1">
    <citation type="submission" date="2017-02" db="EMBL/GenBank/DDBJ databases">
        <title>Comparative genomics and description of representatives of a novel lineage of planctomycetes thriving in anoxic sediments.</title>
        <authorList>
            <person name="Spring S."/>
            <person name="Bunk B."/>
            <person name="Sproer C."/>
        </authorList>
    </citation>
    <scope>NUCLEOTIDE SEQUENCE [LARGE SCALE GENOMIC DNA]</scope>
    <source>
        <strain evidence="4">ST-NAGAB-D1</strain>
    </source>
</reference>
<evidence type="ECO:0000313" key="4">
    <source>
        <dbReference type="Proteomes" id="UP000189674"/>
    </source>
</evidence>
<keyword evidence="2" id="KW-0812">Transmembrane</keyword>
<evidence type="ECO:0000256" key="2">
    <source>
        <dbReference type="SAM" id="Phobius"/>
    </source>
</evidence>
<feature type="compositionally biased region" description="Low complexity" evidence="1">
    <location>
        <begin position="599"/>
        <end position="610"/>
    </location>
</feature>
<dbReference type="KEGG" id="alus:STSP2_01776"/>
<dbReference type="EMBL" id="CP019791">
    <property type="protein sequence ID" value="AQT68608.1"/>
    <property type="molecule type" value="Genomic_DNA"/>
</dbReference>
<feature type="transmembrane region" description="Helical" evidence="2">
    <location>
        <begin position="12"/>
        <end position="32"/>
    </location>
</feature>
<feature type="compositionally biased region" description="Basic and acidic residues" evidence="1">
    <location>
        <begin position="289"/>
        <end position="306"/>
    </location>
</feature>
<protein>
    <submittedName>
        <fullName evidence="3">Uncharacterized protein</fullName>
    </submittedName>
</protein>
<evidence type="ECO:0000256" key="1">
    <source>
        <dbReference type="SAM" id="MobiDB-lite"/>
    </source>
</evidence>
<accession>A0A1U9NLI9</accession>
<keyword evidence="4" id="KW-1185">Reference proteome</keyword>
<dbReference type="OrthoDB" id="271046at2"/>
<feature type="region of interest" description="Disordered" evidence="1">
    <location>
        <begin position="583"/>
        <end position="617"/>
    </location>
</feature>
<sequence>MKIKLDFLEQYVEKIAIGIAAVICLAILWFFVIQSPKGEIRGQKLGPGKIDEYVKNQAERLEDKLARDPEPKEYTPKIEVFEERFAQSVDMSTTSVFPLPGKGAQVVAEDRIYQMPAMPQLADAKAENIRTVVFMPTEEVDQEHPYAEVPTDYADIDLVTVQADFDVQTLYREFEEKFNGPAVQRQWRDPSLAKPVFAAVKLERQKLNYGAWTEWEEVPFTKVNDYKDALKIPADVKEIPYGGVDLLRVKLGLDEIQKTIIQPFAYDIATPREEWFPPEWHERAEEYWQEERELERREDREQSRQRERARRNNAGGPGGMMPGMFGPGMDPGAQNRNRRAQRRDQEEESIDDIREAFDEVVIEEFDKLGNQSEPLKVWAFDDTVKPGNTYRYRLKIGVLNPIAGKNWFASGQKDLQDDVILWSDYSNATDTVKLEPMVHIFPTEVAESRNAASMEVAKFYYGNWRVKEFEAAVGEPIGAVVAIEEDEDQATAGMGLYGAQYQVDEIDYTTGNVLVDVATTTNWTSSSAIRSSDCDEIMFADSEGKMSHLAVGRRNWPGEMRSLYNEITNLASDEFQLFNSRDESARRKGRERRNTPQQGPGNLPGMFPPGMFGPGGG</sequence>
<dbReference type="STRING" id="1936003.STSP2_01776"/>
<dbReference type="AlphaFoldDB" id="A0A1U9NLI9"/>
<proteinExistence type="predicted"/>
<organism evidence="3 4">
    <name type="scientific">Anaerohalosphaera lusitana</name>
    <dbReference type="NCBI Taxonomy" id="1936003"/>
    <lineage>
        <taxon>Bacteria</taxon>
        <taxon>Pseudomonadati</taxon>
        <taxon>Planctomycetota</taxon>
        <taxon>Phycisphaerae</taxon>
        <taxon>Sedimentisphaerales</taxon>
        <taxon>Anaerohalosphaeraceae</taxon>
        <taxon>Anaerohalosphaera</taxon>
    </lineage>
</organism>
<name>A0A1U9NLI9_9BACT</name>
<gene>
    <name evidence="3" type="ORF">STSP2_01776</name>
</gene>
<feature type="region of interest" description="Disordered" evidence="1">
    <location>
        <begin position="289"/>
        <end position="351"/>
    </location>
</feature>
<keyword evidence="2" id="KW-0472">Membrane</keyword>
<dbReference type="Proteomes" id="UP000189674">
    <property type="component" value="Chromosome"/>
</dbReference>
<evidence type="ECO:0000313" key="3">
    <source>
        <dbReference type="EMBL" id="AQT68608.1"/>
    </source>
</evidence>